<evidence type="ECO:0000313" key="2">
    <source>
        <dbReference type="Proteomes" id="UP000008866"/>
    </source>
</evidence>
<sequence length="206" mass="22778">MLENTLTGYQARAGPNQALRREVGIGNAFTNEDNTAIRKIAALATKQRILHGTDWGKVVTLAATALESLAFFKQIGNAGTVPITSVAQELCLTVVLGTVLQKDADETQYKDVLKLAEDIKRIWISSKNAGEGKRSSYKSETLFNDTLKAIFPNIQISSPALTPLNLILPSFEKTWKIVLRAFLEVNLLTGDRSLEFKQVLVEFFHN</sequence>
<dbReference type="AlphaFoldDB" id="D4ANF2"/>
<dbReference type="OrthoDB" id="10029320at2759"/>
<dbReference type="HOGENOM" id="CLU_1331641_0_0_1"/>
<keyword evidence="2" id="KW-1185">Reference proteome</keyword>
<organism evidence="1 2">
    <name type="scientific">Arthroderma benhamiae (strain ATCC MYA-4681 / CBS 112371)</name>
    <name type="common">Trichophyton mentagrophytes</name>
    <dbReference type="NCBI Taxonomy" id="663331"/>
    <lineage>
        <taxon>Eukaryota</taxon>
        <taxon>Fungi</taxon>
        <taxon>Dikarya</taxon>
        <taxon>Ascomycota</taxon>
        <taxon>Pezizomycotina</taxon>
        <taxon>Eurotiomycetes</taxon>
        <taxon>Eurotiomycetidae</taxon>
        <taxon>Onygenales</taxon>
        <taxon>Arthrodermataceae</taxon>
        <taxon>Trichophyton</taxon>
    </lineage>
</organism>
<dbReference type="RefSeq" id="XP_003016358.1">
    <property type="nucleotide sequence ID" value="XM_003016312.1"/>
</dbReference>
<dbReference type="Proteomes" id="UP000008866">
    <property type="component" value="Unassembled WGS sequence"/>
</dbReference>
<dbReference type="KEGG" id="abe:ARB_05757"/>
<gene>
    <name evidence="1" type="ORF">ARB_05757</name>
</gene>
<protein>
    <submittedName>
        <fullName evidence="1">Uncharacterized protein</fullName>
    </submittedName>
</protein>
<dbReference type="GeneID" id="9521841"/>
<dbReference type="eggNOG" id="ENOG502SSCR">
    <property type="taxonomic scope" value="Eukaryota"/>
</dbReference>
<accession>D4ANF2</accession>
<proteinExistence type="predicted"/>
<dbReference type="EMBL" id="ABSU01000003">
    <property type="protein sequence ID" value="EFE35713.1"/>
    <property type="molecule type" value="Genomic_DNA"/>
</dbReference>
<comment type="caution">
    <text evidence="1">The sequence shown here is derived from an EMBL/GenBank/DDBJ whole genome shotgun (WGS) entry which is preliminary data.</text>
</comment>
<evidence type="ECO:0000313" key="1">
    <source>
        <dbReference type="EMBL" id="EFE35713.1"/>
    </source>
</evidence>
<name>D4ANF2_ARTBC</name>
<reference evidence="2" key="1">
    <citation type="journal article" date="2011" name="Genome Biol.">
        <title>Comparative and functional genomics provide insights into the pathogenicity of dermatophytic fungi.</title>
        <authorList>
            <person name="Burmester A."/>
            <person name="Shelest E."/>
            <person name="Gloeckner G."/>
            <person name="Heddergott C."/>
            <person name="Schindler S."/>
            <person name="Staib P."/>
            <person name="Heidel A."/>
            <person name="Felder M."/>
            <person name="Petzold A."/>
            <person name="Szafranski K."/>
            <person name="Feuermann M."/>
            <person name="Pedruzzi I."/>
            <person name="Priebe S."/>
            <person name="Groth M."/>
            <person name="Winkler R."/>
            <person name="Li W."/>
            <person name="Kniemeyer O."/>
            <person name="Schroeckh V."/>
            <person name="Hertweck C."/>
            <person name="Hube B."/>
            <person name="White T.C."/>
            <person name="Platzer M."/>
            <person name="Guthke R."/>
            <person name="Heitman J."/>
            <person name="Woestemeyer J."/>
            <person name="Zipfel P.F."/>
            <person name="Monod M."/>
            <person name="Brakhage A.A."/>
        </authorList>
    </citation>
    <scope>NUCLEOTIDE SEQUENCE [LARGE SCALE GENOMIC DNA]</scope>
    <source>
        <strain evidence="2">ATCC MYA-4681 / CBS 112371</strain>
    </source>
</reference>